<evidence type="ECO:0000313" key="1">
    <source>
        <dbReference type="EMBL" id="MER8932317.1"/>
    </source>
</evidence>
<dbReference type="EMBL" id="JAMYPJ010000005">
    <property type="protein sequence ID" value="MER8932317.1"/>
    <property type="molecule type" value="Genomic_DNA"/>
</dbReference>
<protein>
    <submittedName>
        <fullName evidence="1">Uncharacterized protein</fullName>
    </submittedName>
</protein>
<comment type="caution">
    <text evidence="1">The sequence shown here is derived from an EMBL/GenBank/DDBJ whole genome shotgun (WGS) entry which is preliminary data.</text>
</comment>
<dbReference type="RefSeq" id="WP_352656843.1">
    <property type="nucleotide sequence ID" value="NZ_JAMYMY010000004.1"/>
</dbReference>
<name>A0ABV1YAZ0_9HYPH</name>
<sequence length="129" mass="14119">MAVDELNLMVLQMAVESVRSLSLSFAEKAAEIATRSRGIMLFDVRIDGDAQVQRVSAIRYHGGQFGVLALDGHGLVTHYCIVNGMFSHYIAALKSWHRMPLSMQAKMDANGNARLFVAALRDAGHMLGT</sequence>
<gene>
    <name evidence="1" type="ORF">NKI33_04975</name>
</gene>
<accession>A0ABV1YAZ0</accession>
<keyword evidence="2" id="KW-1185">Reference proteome</keyword>
<evidence type="ECO:0000313" key="2">
    <source>
        <dbReference type="Proteomes" id="UP001464387"/>
    </source>
</evidence>
<proteinExistence type="predicted"/>
<organism evidence="1 2">
    <name type="scientific">Mesorhizobium opportunistum</name>
    <dbReference type="NCBI Taxonomy" id="593909"/>
    <lineage>
        <taxon>Bacteria</taxon>
        <taxon>Pseudomonadati</taxon>
        <taxon>Pseudomonadota</taxon>
        <taxon>Alphaproteobacteria</taxon>
        <taxon>Hyphomicrobiales</taxon>
        <taxon>Phyllobacteriaceae</taxon>
        <taxon>Mesorhizobium</taxon>
    </lineage>
</organism>
<reference evidence="1 2" key="1">
    <citation type="journal article" date="2024" name="Proc. Natl. Acad. Sci. U.S.A.">
        <title>The evolutionary genomics of adaptation to stress in wild rhizobium bacteria.</title>
        <authorList>
            <person name="Kehlet-Delgado H."/>
            <person name="Montoya A.P."/>
            <person name="Jensen K.T."/>
            <person name="Wendlandt C.E."/>
            <person name="Dexheimer C."/>
            <person name="Roberts M."/>
            <person name="Torres Martinez L."/>
            <person name="Friesen M.L."/>
            <person name="Griffitts J.S."/>
            <person name="Porter S.S."/>
        </authorList>
    </citation>
    <scope>NUCLEOTIDE SEQUENCE [LARGE SCALE GENOMIC DNA]</scope>
    <source>
        <strain evidence="1 2">M0729</strain>
    </source>
</reference>
<dbReference type="Proteomes" id="UP001464387">
    <property type="component" value="Unassembled WGS sequence"/>
</dbReference>